<dbReference type="Gene3D" id="3.90.550.10">
    <property type="entry name" value="Spore Coat Polysaccharide Biosynthesis Protein SpsA, Chain A"/>
    <property type="match status" value="1"/>
</dbReference>
<dbReference type="InterPro" id="IPR002495">
    <property type="entry name" value="Glyco_trans_8"/>
</dbReference>
<dbReference type="Pfam" id="PF01501">
    <property type="entry name" value="Glyco_transf_8"/>
    <property type="match status" value="1"/>
</dbReference>
<dbReference type="InterPro" id="IPR029044">
    <property type="entry name" value="Nucleotide-diphossugar_trans"/>
</dbReference>
<gene>
    <name evidence="4" type="ORF">H8J70_03930</name>
</gene>
<name>A0ABR6VI74_9FIRM</name>
<dbReference type="EMBL" id="JACOGK010000008">
    <property type="protein sequence ID" value="MBC3536400.1"/>
    <property type="molecule type" value="Genomic_DNA"/>
</dbReference>
<reference evidence="4 5" key="1">
    <citation type="submission" date="2020-08" db="EMBL/GenBank/DDBJ databases">
        <authorList>
            <person name="Liu C."/>
            <person name="Sun Q."/>
        </authorList>
    </citation>
    <scope>NUCLEOTIDE SEQUENCE [LARGE SCALE GENOMIC DNA]</scope>
    <source>
        <strain evidence="4 5">NSJ-59</strain>
    </source>
</reference>
<dbReference type="PANTHER" id="PTHR13778">
    <property type="entry name" value="GLYCOSYLTRANSFERASE 8 DOMAIN-CONTAINING PROTEIN"/>
    <property type="match status" value="1"/>
</dbReference>
<evidence type="ECO:0000256" key="2">
    <source>
        <dbReference type="ARBA" id="ARBA00022679"/>
    </source>
</evidence>
<keyword evidence="3" id="KW-0479">Metal-binding</keyword>
<dbReference type="SUPFAM" id="SSF53448">
    <property type="entry name" value="Nucleotide-diphospho-sugar transferases"/>
    <property type="match status" value="1"/>
</dbReference>
<proteinExistence type="predicted"/>
<keyword evidence="1" id="KW-0328">Glycosyltransferase</keyword>
<evidence type="ECO:0000256" key="3">
    <source>
        <dbReference type="ARBA" id="ARBA00022723"/>
    </source>
</evidence>
<evidence type="ECO:0000313" key="5">
    <source>
        <dbReference type="Proteomes" id="UP000606870"/>
    </source>
</evidence>
<protein>
    <submittedName>
        <fullName evidence="4">Glycosyltransferase family 8 protein</fullName>
    </submittedName>
</protein>
<comment type="caution">
    <text evidence="4">The sequence shown here is derived from an EMBL/GenBank/DDBJ whole genome shotgun (WGS) entry which is preliminary data.</text>
</comment>
<evidence type="ECO:0000313" key="4">
    <source>
        <dbReference type="EMBL" id="MBC3536400.1"/>
    </source>
</evidence>
<organism evidence="4 5">
    <name type="scientific">Megasphaera hominis</name>
    <dbReference type="NCBI Taxonomy" id="159836"/>
    <lineage>
        <taxon>Bacteria</taxon>
        <taxon>Bacillati</taxon>
        <taxon>Bacillota</taxon>
        <taxon>Negativicutes</taxon>
        <taxon>Veillonellales</taxon>
        <taxon>Veillonellaceae</taxon>
        <taxon>Megasphaera</taxon>
    </lineage>
</organism>
<dbReference type="Proteomes" id="UP000606870">
    <property type="component" value="Unassembled WGS sequence"/>
</dbReference>
<dbReference type="CDD" id="cd04194">
    <property type="entry name" value="GT8_A4GalT_like"/>
    <property type="match status" value="1"/>
</dbReference>
<evidence type="ECO:0000256" key="1">
    <source>
        <dbReference type="ARBA" id="ARBA00022676"/>
    </source>
</evidence>
<sequence length="331" mass="39213">MKTFESGFFALENFIAKKEDFNFLQDSESTPWHITYNVNDPFFTIMGASIVSVLENNQDHPLVFHLFTDGYSQENRDKVRQLAEKWHCRCILYELNMAPFEDFHVKVARFSRITYGRIYMPKVLKDMTDRYVYLDADTMVIASLAPLFSLDMTGYAMGAVSERPKDAAYRGEYLKLKNGKYFNDGIMVVNIPEWEKQGITEKAFSFQKEPRERFLGQSQDVLNLTFDGTNLFLPSEYNEFGGGQDDEGKGVIIHWTGRRKPWQMVLLPFDPQWRTYNALSPWETITNTLPIKKPENYHDFKQWAKYRKKDSFMEYIWGMFWYAWLRLRYKL</sequence>
<dbReference type="PANTHER" id="PTHR13778:SF47">
    <property type="entry name" value="LIPOPOLYSACCHARIDE 1,3-GALACTOSYLTRANSFERASE"/>
    <property type="match status" value="1"/>
</dbReference>
<keyword evidence="2" id="KW-0808">Transferase</keyword>
<dbReference type="InterPro" id="IPR050748">
    <property type="entry name" value="Glycosyltrans_8_dom-fam"/>
</dbReference>
<accession>A0ABR6VI74</accession>
<keyword evidence="5" id="KW-1185">Reference proteome</keyword>